<dbReference type="Gene3D" id="3.30.70.100">
    <property type="match status" value="1"/>
</dbReference>
<dbReference type="InterPro" id="IPR011008">
    <property type="entry name" value="Dimeric_a/b-barrel"/>
</dbReference>
<protein>
    <recommendedName>
        <fullName evidence="1">ABM domain-containing protein</fullName>
    </recommendedName>
</protein>
<dbReference type="AlphaFoldDB" id="A0A381VP07"/>
<organism evidence="2">
    <name type="scientific">marine metagenome</name>
    <dbReference type="NCBI Taxonomy" id="408172"/>
    <lineage>
        <taxon>unclassified sequences</taxon>
        <taxon>metagenomes</taxon>
        <taxon>ecological metagenomes</taxon>
    </lineage>
</organism>
<gene>
    <name evidence="2" type="ORF">METZ01_LOCUS94904</name>
</gene>
<feature type="domain" description="ABM" evidence="1">
    <location>
        <begin position="1"/>
        <end position="75"/>
    </location>
</feature>
<sequence>MSSLLAHIKIVEGQEAKFEELSKELYKKSHANEDCIIRYEYYRGREKNSYYTLLVYPTYLDFLLKHQISEYHEEAGAQYDGVIENIDLEWLDGLEDAAPVGVTEMQKVPEDASELAKEYGESHAAEIQDWWRALRGK</sequence>
<reference evidence="2" key="1">
    <citation type="submission" date="2018-05" db="EMBL/GenBank/DDBJ databases">
        <authorList>
            <person name="Lanie J.A."/>
            <person name="Ng W.-L."/>
            <person name="Kazmierczak K.M."/>
            <person name="Andrzejewski T.M."/>
            <person name="Davidsen T.M."/>
            <person name="Wayne K.J."/>
            <person name="Tettelin H."/>
            <person name="Glass J.I."/>
            <person name="Rusch D."/>
            <person name="Podicherti R."/>
            <person name="Tsui H.-C.T."/>
            <person name="Winkler M.E."/>
        </authorList>
    </citation>
    <scope>NUCLEOTIDE SEQUENCE</scope>
</reference>
<accession>A0A381VP07</accession>
<name>A0A381VP07_9ZZZZ</name>
<evidence type="ECO:0000313" key="2">
    <source>
        <dbReference type="EMBL" id="SVA42050.1"/>
    </source>
</evidence>
<proteinExistence type="predicted"/>
<dbReference type="Pfam" id="PF03992">
    <property type="entry name" value="ABM"/>
    <property type="match status" value="1"/>
</dbReference>
<dbReference type="SUPFAM" id="SSF54909">
    <property type="entry name" value="Dimeric alpha+beta barrel"/>
    <property type="match status" value="1"/>
</dbReference>
<dbReference type="InterPro" id="IPR007138">
    <property type="entry name" value="ABM_dom"/>
</dbReference>
<evidence type="ECO:0000259" key="1">
    <source>
        <dbReference type="Pfam" id="PF03992"/>
    </source>
</evidence>
<dbReference type="EMBL" id="UINC01009376">
    <property type="protein sequence ID" value="SVA42050.1"/>
    <property type="molecule type" value="Genomic_DNA"/>
</dbReference>